<protein>
    <submittedName>
        <fullName evidence="2">Uncharacterized protein</fullName>
    </submittedName>
</protein>
<dbReference type="OrthoDB" id="67750at2759"/>
<evidence type="ECO:0000256" key="1">
    <source>
        <dbReference type="SAM" id="MobiDB-lite"/>
    </source>
</evidence>
<dbReference type="InterPro" id="IPR037383">
    <property type="entry name" value="CCDC87"/>
</dbReference>
<name>A0A024TIY5_9STRA</name>
<feature type="region of interest" description="Disordered" evidence="1">
    <location>
        <begin position="563"/>
        <end position="590"/>
    </location>
</feature>
<proteinExistence type="predicted"/>
<feature type="region of interest" description="Disordered" evidence="1">
    <location>
        <begin position="207"/>
        <end position="289"/>
    </location>
</feature>
<organism evidence="2">
    <name type="scientific">Aphanomyces invadans</name>
    <dbReference type="NCBI Taxonomy" id="157072"/>
    <lineage>
        <taxon>Eukaryota</taxon>
        <taxon>Sar</taxon>
        <taxon>Stramenopiles</taxon>
        <taxon>Oomycota</taxon>
        <taxon>Saprolegniomycetes</taxon>
        <taxon>Saprolegniales</taxon>
        <taxon>Verrucalvaceae</taxon>
        <taxon>Aphanomyces</taxon>
    </lineage>
</organism>
<dbReference type="EMBL" id="KI913988">
    <property type="protein sequence ID" value="ETV93919.1"/>
    <property type="molecule type" value="Genomic_DNA"/>
</dbReference>
<sequence>MMMRSDHILADLRTSQDLEPLRVPEKLQDRFERAHKRMANKDGYLFTSAATPPRESAKKNLPEVIVRNKMMAFESKWQCTSKTSMLYDPLDTSFERLSMDEREEVMNRIQTRVEHITDVVGDKYRRKKQELDEHGVFDPAINARRVQTMYLVELQRRCNIDQLKTQVLEEFDRERQPLFAGSFGQKTSSSAAPVHVLGTLLQEAEPPLHQLKGSKKLQRMLRSPSMAKSSSEPVLERRKSIRSSSIASSIGTKGTPTTSATLPVDSSGPPPVPPNNPVRSSHADNNPKHIAMSRHPEIALVVAALRVAEADANVVKTRTKVSLRPGQDMAAKPNTAVDEWKDQVDLFGQIGARCSASLRRRLTCELADFSAVPPSFTHVWNRIVPLTTSLRERRAKSKSAVVRTDHPNQATTDIEPVDRLSARKAAANARYSQWQDAIGRRRKQPKHVSDSASVVSTGAPHPTIPTTEPNVATAPPSALERRPSTILNERQNKHACRQKSVATGIVGCRPRVAAPLSQHTTKRVLRRQVTAITWEWQALEATKEASVSVSPNADLSTAAALLARPSGADDSPLGSSRRSREKISPNRSSTLSAANIRNNSVVDCHETLQTRLEEVWLRLGMPYHLKLKMLQKYASHDGAELLHTAIDLWEAAAEVVVMRETLLTMQAHVDADLVPDELEIYWSQLQTYQLHLPIPSDAPPMHAFGPWVQSVKSFKSQQVGCRWSRWCQSRPPNAKTPSMRLRWRQGMRSRTTGQSI</sequence>
<dbReference type="AlphaFoldDB" id="A0A024TIY5"/>
<gene>
    <name evidence="2" type="ORF">H310_12263</name>
</gene>
<feature type="region of interest" description="Disordered" evidence="1">
    <location>
        <begin position="438"/>
        <end position="480"/>
    </location>
</feature>
<dbReference type="PANTHER" id="PTHR16078:SF1">
    <property type="entry name" value="COILED-COIL DOMAIN-CONTAINING PROTEIN 87"/>
    <property type="match status" value="1"/>
</dbReference>
<dbReference type="eggNOG" id="ENOG502S5IT">
    <property type="taxonomic scope" value="Eukaryota"/>
</dbReference>
<dbReference type="PANTHER" id="PTHR16078">
    <property type="entry name" value="COILED-COIL DOMAIN-CONTAINING PROTEIN 87"/>
    <property type="match status" value="1"/>
</dbReference>
<dbReference type="GeneID" id="20089313"/>
<dbReference type="VEuPathDB" id="FungiDB:H310_12263"/>
<reference evidence="2" key="1">
    <citation type="submission" date="2013-12" db="EMBL/GenBank/DDBJ databases">
        <title>The Genome Sequence of Aphanomyces invadans NJM9701.</title>
        <authorList>
            <consortium name="The Broad Institute Genomics Platform"/>
            <person name="Russ C."/>
            <person name="Tyler B."/>
            <person name="van West P."/>
            <person name="Dieguez-Uribeondo J."/>
            <person name="Young S.K."/>
            <person name="Zeng Q."/>
            <person name="Gargeya S."/>
            <person name="Fitzgerald M."/>
            <person name="Abouelleil A."/>
            <person name="Alvarado L."/>
            <person name="Chapman S.B."/>
            <person name="Gainer-Dewar J."/>
            <person name="Goldberg J."/>
            <person name="Griggs A."/>
            <person name="Gujja S."/>
            <person name="Hansen M."/>
            <person name="Howarth C."/>
            <person name="Imamovic A."/>
            <person name="Ireland A."/>
            <person name="Larimer J."/>
            <person name="McCowan C."/>
            <person name="Murphy C."/>
            <person name="Pearson M."/>
            <person name="Poon T.W."/>
            <person name="Priest M."/>
            <person name="Roberts A."/>
            <person name="Saif S."/>
            <person name="Shea T."/>
            <person name="Sykes S."/>
            <person name="Wortman J."/>
            <person name="Nusbaum C."/>
            <person name="Birren B."/>
        </authorList>
    </citation>
    <scope>NUCLEOTIDE SEQUENCE [LARGE SCALE GENOMIC DNA]</scope>
    <source>
        <strain evidence="2">NJM9701</strain>
    </source>
</reference>
<feature type="compositionally biased region" description="Polar residues" evidence="1">
    <location>
        <begin position="251"/>
        <end position="261"/>
    </location>
</feature>
<accession>A0A024TIY5</accession>
<evidence type="ECO:0000313" key="2">
    <source>
        <dbReference type="EMBL" id="ETV93919.1"/>
    </source>
</evidence>
<dbReference type="RefSeq" id="XP_008877480.1">
    <property type="nucleotide sequence ID" value="XM_008879258.1"/>
</dbReference>